<reference evidence="4" key="1">
    <citation type="journal article" date="2017" name="Nat. Commun.">
        <title>The asparagus genome sheds light on the origin and evolution of a young Y chromosome.</title>
        <authorList>
            <person name="Harkess A."/>
            <person name="Zhou J."/>
            <person name="Xu C."/>
            <person name="Bowers J.E."/>
            <person name="Van der Hulst R."/>
            <person name="Ayyampalayam S."/>
            <person name="Mercati F."/>
            <person name="Riccardi P."/>
            <person name="McKain M.R."/>
            <person name="Kakrana A."/>
            <person name="Tang H."/>
            <person name="Ray J."/>
            <person name="Groenendijk J."/>
            <person name="Arikit S."/>
            <person name="Mathioni S.M."/>
            <person name="Nakano M."/>
            <person name="Shan H."/>
            <person name="Telgmann-Rauber A."/>
            <person name="Kanno A."/>
            <person name="Yue Z."/>
            <person name="Chen H."/>
            <person name="Li W."/>
            <person name="Chen Y."/>
            <person name="Xu X."/>
            <person name="Zhang Y."/>
            <person name="Luo S."/>
            <person name="Chen H."/>
            <person name="Gao J."/>
            <person name="Mao Z."/>
            <person name="Pires J.C."/>
            <person name="Luo M."/>
            <person name="Kudrna D."/>
            <person name="Wing R.A."/>
            <person name="Meyers B.C."/>
            <person name="Yi K."/>
            <person name="Kong H."/>
            <person name="Lavrijsen P."/>
            <person name="Sunseri F."/>
            <person name="Falavigna A."/>
            <person name="Ye Y."/>
            <person name="Leebens-Mack J.H."/>
            <person name="Chen G."/>
        </authorList>
    </citation>
    <scope>NUCLEOTIDE SEQUENCE [LARGE SCALE GENOMIC DNA]</scope>
    <source>
        <strain evidence="4">cv. DH0086</strain>
    </source>
</reference>
<dbReference type="Proteomes" id="UP000243459">
    <property type="component" value="Chromosome 3"/>
</dbReference>
<dbReference type="PROSITE" id="PS50011">
    <property type="entry name" value="PROTEIN_KINASE_DOM"/>
    <property type="match status" value="1"/>
</dbReference>
<accession>A0A5P1FCS8</accession>
<dbReference type="CDD" id="cd14016">
    <property type="entry name" value="STKc_CK1"/>
    <property type="match status" value="1"/>
</dbReference>
<feature type="domain" description="Protein kinase" evidence="2">
    <location>
        <begin position="9"/>
        <end position="286"/>
    </location>
</feature>
<dbReference type="InterPro" id="IPR011009">
    <property type="entry name" value="Kinase-like_dom_sf"/>
</dbReference>
<dbReference type="Pfam" id="PF00069">
    <property type="entry name" value="Pkinase"/>
    <property type="match status" value="1"/>
</dbReference>
<evidence type="ECO:0000313" key="3">
    <source>
        <dbReference type="EMBL" id="ONK75187.1"/>
    </source>
</evidence>
<dbReference type="GO" id="GO:0005524">
    <property type="term" value="F:ATP binding"/>
    <property type="evidence" value="ECO:0007669"/>
    <property type="project" value="InterPro"/>
</dbReference>
<sequence length="377" mass="43237">MGRVVGGKYKLGEKIRSGSFSEVYRATHVDTSELVAVKIENNKTEHPKLLHEAKIYSILNGESGFANIKWFGVDGENNVLVLDLLGPSLEELLAFCGGKFTLKTVLMLADQMITRLEYVHSKGFLHGDIRPDKFLMGLGQKENQVHMIDFGLAKRYRDYCIGPYREEIIPVRYDQKLTCCPTFASGYSHAGFEQGRRDDLESLGYVLLYFLRGRLPWQGLKAATEEKRNKMMCKRKLCKIKLSSPVEVMYPPYPEELGHYLAYCQFLECYEQPAYGYLKGIFRDFLTRQGYKFDYVYDWTVLEYERNQRPSAAPVGPYRRAKPVKERDEVAAHMGPSNAVNHPVWMQKSSADGRLNFGDQHLEEEALLSYGCKNKNV</sequence>
<protein>
    <recommendedName>
        <fullName evidence="2">Protein kinase domain-containing protein</fullName>
    </recommendedName>
</protein>
<proteinExistence type="inferred from homology"/>
<gene>
    <name evidence="3" type="ORF">A4U43_C03F14270</name>
</gene>
<comment type="similarity">
    <text evidence="1">Belongs to the protein kinase superfamily. CK1 Ser/Thr protein kinase family. Casein kinase I subfamily.</text>
</comment>
<dbReference type="SUPFAM" id="SSF56112">
    <property type="entry name" value="Protein kinase-like (PK-like)"/>
    <property type="match status" value="1"/>
</dbReference>
<dbReference type="GO" id="GO:0004672">
    <property type="term" value="F:protein kinase activity"/>
    <property type="evidence" value="ECO:0007669"/>
    <property type="project" value="InterPro"/>
</dbReference>
<dbReference type="AlphaFoldDB" id="A0A5P1FCS8"/>
<dbReference type="Gramene" id="ONK75187">
    <property type="protein sequence ID" value="ONK75187"/>
    <property type="gene ID" value="A4U43_C03F14270"/>
</dbReference>
<dbReference type="PANTHER" id="PTHR11909">
    <property type="entry name" value="CASEIN KINASE-RELATED"/>
    <property type="match status" value="1"/>
</dbReference>
<dbReference type="EMBL" id="CM007383">
    <property type="protein sequence ID" value="ONK75187.1"/>
    <property type="molecule type" value="Genomic_DNA"/>
</dbReference>
<keyword evidence="4" id="KW-1185">Reference proteome</keyword>
<dbReference type="InterPro" id="IPR050235">
    <property type="entry name" value="CK1_Ser-Thr_kinase"/>
</dbReference>
<evidence type="ECO:0000256" key="1">
    <source>
        <dbReference type="ARBA" id="ARBA00005926"/>
    </source>
</evidence>
<dbReference type="Gene3D" id="1.10.510.10">
    <property type="entry name" value="Transferase(Phosphotransferase) domain 1"/>
    <property type="match status" value="1"/>
</dbReference>
<dbReference type="InterPro" id="IPR000719">
    <property type="entry name" value="Prot_kinase_dom"/>
</dbReference>
<evidence type="ECO:0000313" key="4">
    <source>
        <dbReference type="Proteomes" id="UP000243459"/>
    </source>
</evidence>
<name>A0A5P1FCS8_ASPOF</name>
<evidence type="ECO:0000259" key="2">
    <source>
        <dbReference type="PROSITE" id="PS50011"/>
    </source>
</evidence>
<organism evidence="3 4">
    <name type="scientific">Asparagus officinalis</name>
    <name type="common">Garden asparagus</name>
    <dbReference type="NCBI Taxonomy" id="4686"/>
    <lineage>
        <taxon>Eukaryota</taxon>
        <taxon>Viridiplantae</taxon>
        <taxon>Streptophyta</taxon>
        <taxon>Embryophyta</taxon>
        <taxon>Tracheophyta</taxon>
        <taxon>Spermatophyta</taxon>
        <taxon>Magnoliopsida</taxon>
        <taxon>Liliopsida</taxon>
        <taxon>Asparagales</taxon>
        <taxon>Asparagaceae</taxon>
        <taxon>Asparagoideae</taxon>
        <taxon>Asparagus</taxon>
    </lineage>
</organism>